<organism evidence="4 5">
    <name type="scientific">Cuscuta epithymum</name>
    <dbReference type="NCBI Taxonomy" id="186058"/>
    <lineage>
        <taxon>Eukaryota</taxon>
        <taxon>Viridiplantae</taxon>
        <taxon>Streptophyta</taxon>
        <taxon>Embryophyta</taxon>
        <taxon>Tracheophyta</taxon>
        <taxon>Spermatophyta</taxon>
        <taxon>Magnoliopsida</taxon>
        <taxon>eudicotyledons</taxon>
        <taxon>Gunneridae</taxon>
        <taxon>Pentapetalae</taxon>
        <taxon>asterids</taxon>
        <taxon>lamiids</taxon>
        <taxon>Solanales</taxon>
        <taxon>Convolvulaceae</taxon>
        <taxon>Cuscuteae</taxon>
        <taxon>Cuscuta</taxon>
        <taxon>Cuscuta subgen. Cuscuta</taxon>
    </lineage>
</organism>
<keyword evidence="2" id="KW-0808">Transferase</keyword>
<dbReference type="EMBL" id="CAMAPF010000006">
    <property type="protein sequence ID" value="CAH9055522.1"/>
    <property type="molecule type" value="Genomic_DNA"/>
</dbReference>
<feature type="non-terminal residue" evidence="4">
    <location>
        <position position="176"/>
    </location>
</feature>
<protein>
    <recommendedName>
        <fullName evidence="1">beta-ketoacyl-[acyl-carrier-protein] synthase I</fullName>
        <ecNumber evidence="1">2.3.1.41</ecNumber>
    </recommendedName>
</protein>
<dbReference type="InterPro" id="IPR014030">
    <property type="entry name" value="Ketoacyl_synth_N"/>
</dbReference>
<comment type="caution">
    <text evidence="4">The sequence shown here is derived from an EMBL/GenBank/DDBJ whole genome shotgun (WGS) entry which is preliminary data.</text>
</comment>
<dbReference type="GO" id="GO:0005739">
    <property type="term" value="C:mitochondrion"/>
    <property type="evidence" value="ECO:0007669"/>
    <property type="project" value="TreeGrafter"/>
</dbReference>
<dbReference type="GO" id="GO:0006633">
    <property type="term" value="P:fatty acid biosynthetic process"/>
    <property type="evidence" value="ECO:0007669"/>
    <property type="project" value="TreeGrafter"/>
</dbReference>
<sequence>MGSSTMPPPLMAACGPVGFVKGNAKSRIGRCSILLNLECKSVYDYSRIGSAGKPRRGSIAALNRTSSGFSAWISTSKFARNGFSSLFGSSKYAFLIRHFQCNISNRPGKVLGTATHHANDIVSKEKSSIKERRVVLTGMGVVSPLGHEPNEFYGNLLEGVSGINEIEAFDCSQYST</sequence>
<dbReference type="SUPFAM" id="SSF53901">
    <property type="entry name" value="Thiolase-like"/>
    <property type="match status" value="1"/>
</dbReference>
<dbReference type="InterPro" id="IPR000794">
    <property type="entry name" value="Beta-ketoacyl_synthase"/>
</dbReference>
<reference evidence="4" key="1">
    <citation type="submission" date="2022-07" db="EMBL/GenBank/DDBJ databases">
        <authorList>
            <person name="Macas J."/>
            <person name="Novak P."/>
            <person name="Neumann P."/>
        </authorList>
    </citation>
    <scope>NUCLEOTIDE SEQUENCE</scope>
</reference>
<name>A0AAV0C0W9_9ASTE</name>
<dbReference type="EC" id="2.3.1.41" evidence="1"/>
<evidence type="ECO:0000313" key="5">
    <source>
        <dbReference type="Proteomes" id="UP001152523"/>
    </source>
</evidence>
<dbReference type="Pfam" id="PF00109">
    <property type="entry name" value="ketoacyl-synt"/>
    <property type="match status" value="1"/>
</dbReference>
<dbReference type="AlphaFoldDB" id="A0AAV0C0W9"/>
<dbReference type="PANTHER" id="PTHR11712:SF332">
    <property type="entry name" value="3-OXOACYL-[ACYL-CARRIER-PROTEIN] SYNTHASE II, CHLOROPLASTIC"/>
    <property type="match status" value="1"/>
</dbReference>
<evidence type="ECO:0000259" key="3">
    <source>
        <dbReference type="Pfam" id="PF00109"/>
    </source>
</evidence>
<dbReference type="Gene3D" id="3.40.47.10">
    <property type="match status" value="1"/>
</dbReference>
<feature type="domain" description="Beta-ketoacyl synthase-like N-terminal" evidence="3">
    <location>
        <begin position="132"/>
        <end position="174"/>
    </location>
</feature>
<evidence type="ECO:0000256" key="2">
    <source>
        <dbReference type="ARBA" id="ARBA00022679"/>
    </source>
</evidence>
<dbReference type="GO" id="GO:0009570">
    <property type="term" value="C:chloroplast stroma"/>
    <property type="evidence" value="ECO:0007669"/>
    <property type="project" value="TreeGrafter"/>
</dbReference>
<dbReference type="InterPro" id="IPR016039">
    <property type="entry name" value="Thiolase-like"/>
</dbReference>
<keyword evidence="5" id="KW-1185">Reference proteome</keyword>
<gene>
    <name evidence="4" type="ORF">CEPIT_LOCUS810</name>
</gene>
<proteinExistence type="predicted"/>
<evidence type="ECO:0000313" key="4">
    <source>
        <dbReference type="EMBL" id="CAH9055522.1"/>
    </source>
</evidence>
<evidence type="ECO:0000256" key="1">
    <source>
        <dbReference type="ARBA" id="ARBA00013191"/>
    </source>
</evidence>
<dbReference type="PANTHER" id="PTHR11712">
    <property type="entry name" value="POLYKETIDE SYNTHASE-RELATED"/>
    <property type="match status" value="1"/>
</dbReference>
<accession>A0AAV0C0W9</accession>
<dbReference type="GO" id="GO:0004315">
    <property type="term" value="F:3-oxoacyl-[acyl-carrier-protein] synthase activity"/>
    <property type="evidence" value="ECO:0007669"/>
    <property type="project" value="UniProtKB-EC"/>
</dbReference>
<dbReference type="Proteomes" id="UP001152523">
    <property type="component" value="Unassembled WGS sequence"/>
</dbReference>